<protein>
    <submittedName>
        <fullName evidence="2">Uncharacterized protein</fullName>
    </submittedName>
</protein>
<dbReference type="STRING" id="1231657.A0A1Y1Z0L5"/>
<dbReference type="OrthoDB" id="72269at2759"/>
<sequence length="336" mass="37648">MAYNGTLVALFRASWTAAFADARPLRTTYIGIPSLDFAISVLVAFFDNIVDREDEGAWLLIFNFEVVLQVATLWVMVEGSRKGQNERKISLYFLWPLLWNLFGAAVAFPLYLGFHTRSTAARRLNPAISKARSNSLIPILFAICFFPVMAMHYAYRLTTDSNRQALIVICQFSPLILGLLGAVIPREVSEESHVNKRDGDVDAIRYSYFLAGLISGGVYLYLLSTTVLSGDPSVGFARVFVPSPSSVIMGHVEIIRQGALLFLQYDWIIFNLACALWIFLILDNHQILLGNTKSWLKRSLLVFGSLLLLGPGGTVCGVLWLRETHLRNEFMGQDRQ</sequence>
<keyword evidence="3" id="KW-1185">Reference proteome</keyword>
<keyword evidence="1" id="KW-1133">Transmembrane helix</keyword>
<organism evidence="2 3">
    <name type="scientific">Clohesyomyces aquaticus</name>
    <dbReference type="NCBI Taxonomy" id="1231657"/>
    <lineage>
        <taxon>Eukaryota</taxon>
        <taxon>Fungi</taxon>
        <taxon>Dikarya</taxon>
        <taxon>Ascomycota</taxon>
        <taxon>Pezizomycotina</taxon>
        <taxon>Dothideomycetes</taxon>
        <taxon>Pleosporomycetidae</taxon>
        <taxon>Pleosporales</taxon>
        <taxon>Lindgomycetaceae</taxon>
        <taxon>Clohesyomyces</taxon>
    </lineage>
</organism>
<feature type="transmembrane region" description="Helical" evidence="1">
    <location>
        <begin position="30"/>
        <end position="50"/>
    </location>
</feature>
<feature type="transmembrane region" description="Helical" evidence="1">
    <location>
        <begin position="300"/>
        <end position="321"/>
    </location>
</feature>
<feature type="transmembrane region" description="Helical" evidence="1">
    <location>
        <begin position="206"/>
        <end position="223"/>
    </location>
</feature>
<comment type="caution">
    <text evidence="2">The sequence shown here is derived from an EMBL/GenBank/DDBJ whole genome shotgun (WGS) entry which is preliminary data.</text>
</comment>
<dbReference type="EMBL" id="MCFA01000146">
    <property type="protein sequence ID" value="ORY03477.1"/>
    <property type="molecule type" value="Genomic_DNA"/>
</dbReference>
<dbReference type="AlphaFoldDB" id="A0A1Y1Z0L5"/>
<feature type="transmembrane region" description="Helical" evidence="1">
    <location>
        <begin position="259"/>
        <end position="280"/>
    </location>
</feature>
<feature type="transmembrane region" description="Helical" evidence="1">
    <location>
        <begin position="235"/>
        <end position="252"/>
    </location>
</feature>
<dbReference type="Proteomes" id="UP000193144">
    <property type="component" value="Unassembled WGS sequence"/>
</dbReference>
<keyword evidence="1" id="KW-0812">Transmembrane</keyword>
<accession>A0A1Y1Z0L5</accession>
<reference evidence="2 3" key="1">
    <citation type="submission" date="2016-07" db="EMBL/GenBank/DDBJ databases">
        <title>Pervasive Adenine N6-methylation of Active Genes in Fungi.</title>
        <authorList>
            <consortium name="DOE Joint Genome Institute"/>
            <person name="Mondo S.J."/>
            <person name="Dannebaum R.O."/>
            <person name="Kuo R.C."/>
            <person name="Labutti K."/>
            <person name="Haridas S."/>
            <person name="Kuo A."/>
            <person name="Salamov A."/>
            <person name="Ahrendt S.R."/>
            <person name="Lipzen A."/>
            <person name="Sullivan W."/>
            <person name="Andreopoulos W.B."/>
            <person name="Clum A."/>
            <person name="Lindquist E."/>
            <person name="Daum C."/>
            <person name="Ramamoorthy G.K."/>
            <person name="Gryganskyi A."/>
            <person name="Culley D."/>
            <person name="Magnuson J.K."/>
            <person name="James T.Y."/>
            <person name="O'Malley M.A."/>
            <person name="Stajich J.E."/>
            <person name="Spatafora J.W."/>
            <person name="Visel A."/>
            <person name="Grigoriev I.V."/>
        </authorList>
    </citation>
    <scope>NUCLEOTIDE SEQUENCE [LARGE SCALE GENOMIC DNA]</scope>
    <source>
        <strain evidence="2 3">CBS 115471</strain>
    </source>
</reference>
<feature type="transmembrane region" description="Helical" evidence="1">
    <location>
        <begin position="166"/>
        <end position="185"/>
    </location>
</feature>
<gene>
    <name evidence="2" type="ORF">BCR34DRAFT_605215</name>
</gene>
<feature type="transmembrane region" description="Helical" evidence="1">
    <location>
        <begin position="57"/>
        <end position="77"/>
    </location>
</feature>
<evidence type="ECO:0000313" key="3">
    <source>
        <dbReference type="Proteomes" id="UP000193144"/>
    </source>
</evidence>
<keyword evidence="1" id="KW-0472">Membrane</keyword>
<proteinExistence type="predicted"/>
<name>A0A1Y1Z0L5_9PLEO</name>
<feature type="transmembrane region" description="Helical" evidence="1">
    <location>
        <begin position="89"/>
        <end position="114"/>
    </location>
</feature>
<evidence type="ECO:0000256" key="1">
    <source>
        <dbReference type="SAM" id="Phobius"/>
    </source>
</evidence>
<evidence type="ECO:0000313" key="2">
    <source>
        <dbReference type="EMBL" id="ORY03477.1"/>
    </source>
</evidence>
<feature type="transmembrane region" description="Helical" evidence="1">
    <location>
        <begin position="135"/>
        <end position="154"/>
    </location>
</feature>